<sequence length="683" mass="79226">MNFPTLNDFIAVLRAYFTPEMPLQRVLHALGTVLQLGPLVELNTNQRQLPRQQQETAWMHDIEEAARLAYKPEEMYDEAKRDWDGEEYTDGEWEPLQRDVETMFDILNWPASDIAAKFRIDTPKLLITRYRHCFLCPSAPPLYHNKTGLTTVPLIDEYYKWKPAFLAVAKCNGCHAVYHPDRITLVGTRRVDGTRMRRRQILDCHTPYLRISLTRSLWVHREVARTQEIATHRFRASWLGFTDFFNRAFISDEDNELTEEQVQKMFIEHMTRRLIIEHGIEDEFRCSVDASSETLLTEVLEKLGRLCGIIPGALDHVCNECTHEKRYFSDLIAEGIDLNVAFDGVVGGQETIGNEIQQPNLPHQEAPPPGIERPYVQMAVTDGKTLKYRICAWRTDEEVCRGPLENYSNGRFCKDHAEMINICGIKGCGHPVIIHETLSFLTCDLEEHIATYNRWKSRFASADIHKVRRAIRKQAEWLPKNKEANLDEDDQLEVEELEHMFRARTTYCLQTVQWACGVPIGWGICFESESPTQVYDLLQFIWPNKEGRPAFIAYDKACKLLAHIMAHEEKRHWIETTRFVVDSWHYINHKATDYLCSIWCNPSPSNGSQPDLVLGKESPNGEKVTVRAFNTQTAEQLNSWMDGYESQTRQMTDKSFAFYCHCILLIYKDSVEGRIKKANEKKR</sequence>
<evidence type="ECO:0000259" key="2">
    <source>
        <dbReference type="Pfam" id="PF18721"/>
    </source>
</evidence>
<protein>
    <recommendedName>
        <fullName evidence="5">CxC5 like cysteine cluster associated with KDZ domain-containing protein</fullName>
    </recommendedName>
</protein>
<dbReference type="InterPro" id="IPR040898">
    <property type="entry name" value="CxC6"/>
</dbReference>
<dbReference type="EMBL" id="KN837131">
    <property type="protein sequence ID" value="KIJ42280.1"/>
    <property type="molecule type" value="Genomic_DNA"/>
</dbReference>
<dbReference type="InterPro" id="IPR041539">
    <property type="entry name" value="CxC5"/>
</dbReference>
<evidence type="ECO:0000313" key="4">
    <source>
        <dbReference type="Proteomes" id="UP000054279"/>
    </source>
</evidence>
<dbReference type="OrthoDB" id="2527272at2759"/>
<name>A0A0C9VUL7_SPHS4</name>
<evidence type="ECO:0008006" key="5">
    <source>
        <dbReference type="Google" id="ProtNLM"/>
    </source>
</evidence>
<feature type="domain" description="CxC6 like cysteine cluster associated with KDZ" evidence="2">
    <location>
        <begin position="380"/>
        <end position="450"/>
    </location>
</feature>
<dbReference type="Pfam" id="PF18721">
    <property type="entry name" value="CxC6"/>
    <property type="match status" value="1"/>
</dbReference>
<evidence type="ECO:0000259" key="1">
    <source>
        <dbReference type="Pfam" id="PF18718"/>
    </source>
</evidence>
<reference evidence="3 4" key="1">
    <citation type="submission" date="2014-06" db="EMBL/GenBank/DDBJ databases">
        <title>Evolutionary Origins and Diversification of the Mycorrhizal Mutualists.</title>
        <authorList>
            <consortium name="DOE Joint Genome Institute"/>
            <consortium name="Mycorrhizal Genomics Consortium"/>
            <person name="Kohler A."/>
            <person name="Kuo A."/>
            <person name="Nagy L.G."/>
            <person name="Floudas D."/>
            <person name="Copeland A."/>
            <person name="Barry K.W."/>
            <person name="Cichocki N."/>
            <person name="Veneault-Fourrey C."/>
            <person name="LaButti K."/>
            <person name="Lindquist E.A."/>
            <person name="Lipzen A."/>
            <person name="Lundell T."/>
            <person name="Morin E."/>
            <person name="Murat C."/>
            <person name="Riley R."/>
            <person name="Ohm R."/>
            <person name="Sun H."/>
            <person name="Tunlid A."/>
            <person name="Henrissat B."/>
            <person name="Grigoriev I.V."/>
            <person name="Hibbett D.S."/>
            <person name="Martin F."/>
        </authorList>
    </citation>
    <scope>NUCLEOTIDE SEQUENCE [LARGE SCALE GENOMIC DNA]</scope>
    <source>
        <strain evidence="3 4">SS14</strain>
    </source>
</reference>
<dbReference type="Proteomes" id="UP000054279">
    <property type="component" value="Unassembled WGS sequence"/>
</dbReference>
<feature type="domain" description="CxC5 like cysteine cluster associated with KDZ" evidence="1">
    <location>
        <begin position="125"/>
        <end position="249"/>
    </location>
</feature>
<gene>
    <name evidence="3" type="ORF">M422DRAFT_254684</name>
</gene>
<dbReference type="HOGENOM" id="CLU_393308_0_0_1"/>
<keyword evidence="4" id="KW-1185">Reference proteome</keyword>
<proteinExistence type="predicted"/>
<dbReference type="Pfam" id="PF18718">
    <property type="entry name" value="CxC5"/>
    <property type="match status" value="1"/>
</dbReference>
<dbReference type="AlphaFoldDB" id="A0A0C9VUL7"/>
<accession>A0A0C9VUL7</accession>
<evidence type="ECO:0000313" key="3">
    <source>
        <dbReference type="EMBL" id="KIJ42280.1"/>
    </source>
</evidence>
<organism evidence="3 4">
    <name type="scientific">Sphaerobolus stellatus (strain SS14)</name>
    <dbReference type="NCBI Taxonomy" id="990650"/>
    <lineage>
        <taxon>Eukaryota</taxon>
        <taxon>Fungi</taxon>
        <taxon>Dikarya</taxon>
        <taxon>Basidiomycota</taxon>
        <taxon>Agaricomycotina</taxon>
        <taxon>Agaricomycetes</taxon>
        <taxon>Phallomycetidae</taxon>
        <taxon>Geastrales</taxon>
        <taxon>Sphaerobolaceae</taxon>
        <taxon>Sphaerobolus</taxon>
    </lineage>
</organism>